<evidence type="ECO:0000313" key="3">
    <source>
        <dbReference type="Proteomes" id="UP001202248"/>
    </source>
</evidence>
<protein>
    <submittedName>
        <fullName evidence="2">Uncharacterized protein</fullName>
    </submittedName>
</protein>
<reference evidence="2 3" key="1">
    <citation type="submission" date="2022-02" db="EMBL/GenBank/DDBJ databases">
        <authorList>
            <person name="Min J."/>
        </authorList>
    </citation>
    <scope>NUCLEOTIDE SEQUENCE [LARGE SCALE GENOMIC DNA]</scope>
    <source>
        <strain evidence="2 3">GR10-1</strain>
    </source>
</reference>
<feature type="region of interest" description="Disordered" evidence="1">
    <location>
        <begin position="181"/>
        <end position="207"/>
    </location>
</feature>
<proteinExistence type="predicted"/>
<dbReference type="RefSeq" id="WP_240829952.1">
    <property type="nucleotide sequence ID" value="NZ_JAKWBL010000002.1"/>
</dbReference>
<evidence type="ECO:0000256" key="1">
    <source>
        <dbReference type="SAM" id="MobiDB-lite"/>
    </source>
</evidence>
<evidence type="ECO:0000313" key="2">
    <source>
        <dbReference type="EMBL" id="MCH5598447.1"/>
    </source>
</evidence>
<accession>A0ABS9SJ93</accession>
<organism evidence="2 3">
    <name type="scientific">Niabella ginsengisoli</name>
    <dbReference type="NCBI Taxonomy" id="522298"/>
    <lineage>
        <taxon>Bacteria</taxon>
        <taxon>Pseudomonadati</taxon>
        <taxon>Bacteroidota</taxon>
        <taxon>Chitinophagia</taxon>
        <taxon>Chitinophagales</taxon>
        <taxon>Chitinophagaceae</taxon>
        <taxon>Niabella</taxon>
    </lineage>
</organism>
<comment type="caution">
    <text evidence="2">The sequence shown here is derived from an EMBL/GenBank/DDBJ whole genome shotgun (WGS) entry which is preliminary data.</text>
</comment>
<dbReference type="InterPro" id="IPR045398">
    <property type="entry name" value="DUF6515"/>
</dbReference>
<dbReference type="EMBL" id="JAKWBL010000002">
    <property type="protein sequence ID" value="MCH5598447.1"/>
    <property type="molecule type" value="Genomic_DNA"/>
</dbReference>
<keyword evidence="3" id="KW-1185">Reference proteome</keyword>
<gene>
    <name evidence="2" type="ORF">MKP09_11270</name>
</gene>
<sequence>MKRFLLIAILAAPLFFIYNTADAQRGRYYRSYPMYRSRPMVSVGIGTGFYGPRIWSSVWGPRVGVNVGIVVPPPGSRVRGLPPGATKTEINGITYYQHNNVYFRERQEGGFETVEAPIGAKLSRLPVGAKLKKIDGKYYYEKDGTIYYKWDEDGRSSYEIVGKDGYLNSDNDIYEKDYEEPIEADQPYNEEKETLPINDDSVSENDEHTEVYTVRPQVGDQFDRLPRDSKEVNVNGKKQYVSKNDIYYKEVTVDGKTFYEVVKVK</sequence>
<dbReference type="Proteomes" id="UP001202248">
    <property type="component" value="Unassembled WGS sequence"/>
</dbReference>
<name>A0ABS9SJ93_9BACT</name>
<dbReference type="Pfam" id="PF20125">
    <property type="entry name" value="DUF6515"/>
    <property type="match status" value="2"/>
</dbReference>